<reference evidence="8 9" key="1">
    <citation type="journal article" date="2019" name="Int. J. Syst. Evol. Microbiol.">
        <title>The Global Catalogue of Microorganisms (GCM) 10K type strain sequencing project: providing services to taxonomists for standard genome sequencing and annotation.</title>
        <authorList>
            <consortium name="The Broad Institute Genomics Platform"/>
            <consortium name="The Broad Institute Genome Sequencing Center for Infectious Disease"/>
            <person name="Wu L."/>
            <person name="Ma J."/>
        </authorList>
    </citation>
    <scope>NUCLEOTIDE SEQUENCE [LARGE SCALE GENOMIC DNA]</scope>
    <source>
        <strain evidence="8 9">JCM 16021</strain>
    </source>
</reference>
<dbReference type="EMBL" id="BAAAQQ010000007">
    <property type="protein sequence ID" value="GAA2121427.1"/>
    <property type="molecule type" value="Genomic_DNA"/>
</dbReference>
<dbReference type="SUPFAM" id="SSF88946">
    <property type="entry name" value="Sigma2 domain of RNA polymerase sigma factors"/>
    <property type="match status" value="1"/>
</dbReference>
<keyword evidence="9" id="KW-1185">Reference proteome</keyword>
<evidence type="ECO:0000259" key="6">
    <source>
        <dbReference type="Pfam" id="PF04542"/>
    </source>
</evidence>
<evidence type="ECO:0000256" key="2">
    <source>
        <dbReference type="ARBA" id="ARBA00023082"/>
    </source>
</evidence>
<name>A0ABN2Y464_9ACTN</name>
<feature type="compositionally biased region" description="Basic and acidic residues" evidence="5">
    <location>
        <begin position="128"/>
        <end position="141"/>
    </location>
</feature>
<dbReference type="Pfam" id="PF04545">
    <property type="entry name" value="Sigma70_r4"/>
    <property type="match status" value="1"/>
</dbReference>
<dbReference type="InterPro" id="IPR013325">
    <property type="entry name" value="RNA_pol_sigma_r2"/>
</dbReference>
<dbReference type="Gene3D" id="1.20.120.1810">
    <property type="match status" value="1"/>
</dbReference>
<gene>
    <name evidence="8" type="ORF">GCM10009843_15640</name>
</gene>
<dbReference type="PANTHER" id="PTHR30385">
    <property type="entry name" value="SIGMA FACTOR F FLAGELLAR"/>
    <property type="match status" value="1"/>
</dbReference>
<keyword evidence="3" id="KW-0238">DNA-binding</keyword>
<feature type="region of interest" description="Disordered" evidence="5">
    <location>
        <begin position="127"/>
        <end position="152"/>
    </location>
</feature>
<dbReference type="InterPro" id="IPR036388">
    <property type="entry name" value="WH-like_DNA-bd_sf"/>
</dbReference>
<dbReference type="InterPro" id="IPR013324">
    <property type="entry name" value="RNA_pol_sigma_r3/r4-like"/>
</dbReference>
<accession>A0ABN2Y464</accession>
<evidence type="ECO:0000256" key="3">
    <source>
        <dbReference type="ARBA" id="ARBA00023125"/>
    </source>
</evidence>
<sequence>MTTLQARSIQLDENPAAAERQRRGDALFADAAEQDGEAREDSLREVVVLYLPVAHSMALRYRNRGCELEDLEQVAGLALVKAAHGFDPAAGHDFMSYAVPSIRGTLRRYFRDYGWVIRPPRALQELQPRVRDELTRPEPDTGRPPSAEQIAGRLGASAAAVREAGSIQGCFAPASLDAPLAEVGTGVLADLVGGTDDGGYAAVDTQTLLSSVLAQLTVSERALLQLRFVDELSQQEIAEHIGTGQSQVSRRLRMLFERLRFLMGVEDPDQAPFAS</sequence>
<dbReference type="InterPro" id="IPR007627">
    <property type="entry name" value="RNA_pol_sigma70_r2"/>
</dbReference>
<dbReference type="RefSeq" id="WP_344303121.1">
    <property type="nucleotide sequence ID" value="NZ_BAAAQQ010000007.1"/>
</dbReference>
<organism evidence="8 9">
    <name type="scientific">Nocardioides bigeumensis</name>
    <dbReference type="NCBI Taxonomy" id="433657"/>
    <lineage>
        <taxon>Bacteria</taxon>
        <taxon>Bacillati</taxon>
        <taxon>Actinomycetota</taxon>
        <taxon>Actinomycetes</taxon>
        <taxon>Propionibacteriales</taxon>
        <taxon>Nocardioidaceae</taxon>
        <taxon>Nocardioides</taxon>
    </lineage>
</organism>
<dbReference type="Proteomes" id="UP001500575">
    <property type="component" value="Unassembled WGS sequence"/>
</dbReference>
<feature type="domain" description="RNA polymerase sigma-70 region 2" evidence="6">
    <location>
        <begin position="49"/>
        <end position="115"/>
    </location>
</feature>
<dbReference type="NCBIfam" id="TIGR02937">
    <property type="entry name" value="sigma70-ECF"/>
    <property type="match status" value="1"/>
</dbReference>
<evidence type="ECO:0000256" key="1">
    <source>
        <dbReference type="ARBA" id="ARBA00023015"/>
    </source>
</evidence>
<dbReference type="Gene3D" id="1.10.10.10">
    <property type="entry name" value="Winged helix-like DNA-binding domain superfamily/Winged helix DNA-binding domain"/>
    <property type="match status" value="2"/>
</dbReference>
<proteinExistence type="predicted"/>
<evidence type="ECO:0000256" key="5">
    <source>
        <dbReference type="SAM" id="MobiDB-lite"/>
    </source>
</evidence>
<dbReference type="PANTHER" id="PTHR30385:SF4">
    <property type="entry name" value="RNA POLYMERASE SIGMA-E FACTOR"/>
    <property type="match status" value="1"/>
</dbReference>
<comment type="caution">
    <text evidence="8">The sequence shown here is derived from an EMBL/GenBank/DDBJ whole genome shotgun (WGS) entry which is preliminary data.</text>
</comment>
<dbReference type="Pfam" id="PF04542">
    <property type="entry name" value="Sigma70_r2"/>
    <property type="match status" value="1"/>
</dbReference>
<keyword evidence="1" id="KW-0805">Transcription regulation</keyword>
<keyword evidence="4" id="KW-0804">Transcription</keyword>
<keyword evidence="2" id="KW-0731">Sigma factor</keyword>
<protein>
    <submittedName>
        <fullName evidence="8">RNA polymerase sigma factor SigF</fullName>
    </submittedName>
</protein>
<dbReference type="InterPro" id="IPR007630">
    <property type="entry name" value="RNA_pol_sigma70_r4"/>
</dbReference>
<evidence type="ECO:0000256" key="4">
    <source>
        <dbReference type="ARBA" id="ARBA00023163"/>
    </source>
</evidence>
<feature type="domain" description="RNA polymerase sigma-70 region 4" evidence="7">
    <location>
        <begin position="212"/>
        <end position="260"/>
    </location>
</feature>
<dbReference type="InterPro" id="IPR014284">
    <property type="entry name" value="RNA_pol_sigma-70_dom"/>
</dbReference>
<dbReference type="SUPFAM" id="SSF88659">
    <property type="entry name" value="Sigma3 and sigma4 domains of RNA polymerase sigma factors"/>
    <property type="match status" value="2"/>
</dbReference>
<dbReference type="CDD" id="cd06171">
    <property type="entry name" value="Sigma70_r4"/>
    <property type="match status" value="1"/>
</dbReference>
<evidence type="ECO:0000313" key="8">
    <source>
        <dbReference type="EMBL" id="GAA2121427.1"/>
    </source>
</evidence>
<evidence type="ECO:0000313" key="9">
    <source>
        <dbReference type="Proteomes" id="UP001500575"/>
    </source>
</evidence>
<evidence type="ECO:0000259" key="7">
    <source>
        <dbReference type="Pfam" id="PF04545"/>
    </source>
</evidence>